<sequence>MPVSRGRKKKSKSKKANGPTRTFEQNGIKISQKGDMTYIHNKRTEQEHLEYIEHIKHNRPAFFHNLKEQIQDVILDIEKYDKLTLLGIISAYAIDKQFEDDGKGEVTLEYAQSICLASPNDNKNNLPTFEDGNRIIQKLIEIRTGFSLYYGSEQIVGKNSELENNIRYPMILESLFVRGDGYVTHLYEVFRELFAPHDDFLKEKYGFKANDILDTFLQLEDSFCIRIIYRDKTLHPAHYMRWERWKRSNSPTDLKVRNLSPMEAFEEDNPDLPFENGKPKLFWIHDRTTYKALYEIRLRYPEHINVVKALSIQFGGNSEFLNPLFTAEPLNDSKIFKCPIIQEDGKYYLFAFNIAARNLLKIGENLIESVDSEYYNSHYLGNKYTHTRDVYLENKVAELFKRFLPNVQFFGGVKYVFNNDGSTTNCNNKNEKKGLIETELDLLGIGKTAIYLIEIKAGALNDSAKRGAIKSLKTNLKETVGYASCQSFRAKKFIEESDKPIFYDKGKKEIIADKSKRIYRISISLDHLGGLVTNLFDLKELNIIDKNTEFAWTVSLYDLMIFSEIIENENDFMEYLDQRLTLYLRENIEIPDEISLLGYFLNKGNIKFDQTKIKKFDKFRIEKNFSSDIDKYYHNKLVGIPSPRPTKRK</sequence>
<keyword evidence="3" id="KW-1185">Reference proteome</keyword>
<evidence type="ECO:0000256" key="1">
    <source>
        <dbReference type="SAM" id="MobiDB-lite"/>
    </source>
</evidence>
<proteinExistence type="predicted"/>
<name>A0ABT4KX99_9SPHI</name>
<feature type="compositionally biased region" description="Basic residues" evidence="1">
    <location>
        <begin position="1"/>
        <end position="15"/>
    </location>
</feature>
<dbReference type="Proteomes" id="UP001144341">
    <property type="component" value="Unassembled WGS sequence"/>
</dbReference>
<evidence type="ECO:0000313" key="3">
    <source>
        <dbReference type="Proteomes" id="UP001144341"/>
    </source>
</evidence>
<accession>A0ABT4KX99</accession>
<gene>
    <name evidence="2" type="ORF">O0931_09510</name>
</gene>
<reference evidence="2" key="1">
    <citation type="submission" date="2022-12" db="EMBL/GenBank/DDBJ databases">
        <title>Genome sequence of SJ11.</title>
        <authorList>
            <person name="Woo H."/>
        </authorList>
    </citation>
    <scope>NUCLEOTIDE SEQUENCE</scope>
    <source>
        <strain evidence="2">SJ11</strain>
    </source>
</reference>
<comment type="caution">
    <text evidence="2">The sequence shown here is derived from an EMBL/GenBank/DDBJ whole genome shotgun (WGS) entry which is preliminary data.</text>
</comment>
<protein>
    <submittedName>
        <fullName evidence="2">Uncharacterized protein</fullName>
    </submittedName>
</protein>
<feature type="region of interest" description="Disordered" evidence="1">
    <location>
        <begin position="1"/>
        <end position="25"/>
    </location>
</feature>
<evidence type="ECO:0000313" key="2">
    <source>
        <dbReference type="EMBL" id="MCZ4223534.1"/>
    </source>
</evidence>
<organism evidence="2 3">
    <name type="scientific">Pedobacter rhodius</name>
    <dbReference type="NCBI Taxonomy" id="3004098"/>
    <lineage>
        <taxon>Bacteria</taxon>
        <taxon>Pseudomonadati</taxon>
        <taxon>Bacteroidota</taxon>
        <taxon>Sphingobacteriia</taxon>
        <taxon>Sphingobacteriales</taxon>
        <taxon>Sphingobacteriaceae</taxon>
        <taxon>Pedobacter</taxon>
    </lineage>
</organism>
<dbReference type="EMBL" id="JAPWGL010000002">
    <property type="protein sequence ID" value="MCZ4223534.1"/>
    <property type="molecule type" value="Genomic_DNA"/>
</dbReference>
<dbReference type="RefSeq" id="WP_269415323.1">
    <property type="nucleotide sequence ID" value="NZ_JAPWGL010000002.1"/>
</dbReference>